<reference evidence="1" key="1">
    <citation type="submission" date="2023-04" db="EMBL/GenBank/DDBJ databases">
        <title>A chromosome-level genome assembly of the parasitoid wasp Eretmocerus hayati.</title>
        <authorList>
            <person name="Zhong Y."/>
            <person name="Liu S."/>
            <person name="Liu Y."/>
        </authorList>
    </citation>
    <scope>NUCLEOTIDE SEQUENCE</scope>
    <source>
        <strain evidence="1">ZJU_SS_LIU_2023</strain>
    </source>
</reference>
<evidence type="ECO:0000313" key="2">
    <source>
        <dbReference type="Proteomes" id="UP001239111"/>
    </source>
</evidence>
<dbReference type="EMBL" id="CM056742">
    <property type="protein sequence ID" value="KAJ8681284.1"/>
    <property type="molecule type" value="Genomic_DNA"/>
</dbReference>
<gene>
    <name evidence="1" type="ORF">QAD02_017071</name>
</gene>
<dbReference type="Proteomes" id="UP001239111">
    <property type="component" value="Chromosome 2"/>
</dbReference>
<evidence type="ECO:0000313" key="1">
    <source>
        <dbReference type="EMBL" id="KAJ8681284.1"/>
    </source>
</evidence>
<protein>
    <submittedName>
        <fullName evidence="1">Uncharacterized protein</fullName>
    </submittedName>
</protein>
<comment type="caution">
    <text evidence="1">The sequence shown here is derived from an EMBL/GenBank/DDBJ whole genome shotgun (WGS) entry which is preliminary data.</text>
</comment>
<name>A0ACC2PDB4_9HYME</name>
<organism evidence="1 2">
    <name type="scientific">Eretmocerus hayati</name>
    <dbReference type="NCBI Taxonomy" id="131215"/>
    <lineage>
        <taxon>Eukaryota</taxon>
        <taxon>Metazoa</taxon>
        <taxon>Ecdysozoa</taxon>
        <taxon>Arthropoda</taxon>
        <taxon>Hexapoda</taxon>
        <taxon>Insecta</taxon>
        <taxon>Pterygota</taxon>
        <taxon>Neoptera</taxon>
        <taxon>Endopterygota</taxon>
        <taxon>Hymenoptera</taxon>
        <taxon>Apocrita</taxon>
        <taxon>Proctotrupomorpha</taxon>
        <taxon>Chalcidoidea</taxon>
        <taxon>Aphelinidae</taxon>
        <taxon>Aphelininae</taxon>
        <taxon>Eretmocerus</taxon>
    </lineage>
</organism>
<accession>A0ACC2PDB4</accession>
<keyword evidence="2" id="KW-1185">Reference proteome</keyword>
<sequence>MIISPAHSKLKSATTQEHWFLGIVNDAKNVSGNSIGTALALTGSENTSSGPQFELRVARNVTIAVGQTAFLHCRVYQLGDKEVRLSPPRPSHLFLAFYQGFV</sequence>
<proteinExistence type="predicted"/>